<keyword evidence="3" id="KW-1185">Reference proteome</keyword>
<gene>
    <name evidence="2" type="ORF">Pmar_PMAR007304</name>
</gene>
<dbReference type="InterPro" id="IPR043502">
    <property type="entry name" value="DNA/RNA_pol_sf"/>
</dbReference>
<dbReference type="InParanoid" id="C5K613"/>
<sequence length="243" mass="27366">MDIKDAYRSIKLGSNVQLLSQINYKGKNWTYTYMSDGNSTNPQVLEIIIAHAIGELERLDTCPGLLVSYMDDFLYLGGQPEDIEKVKAHLASYGMYLTTEDLNGPDANGLLVLGHELCDNGNSLLLPTYKYKDAVDFDISCTVSYKKALSLLNILWQAWDLLPWHILIIKNCLTALVSRLRAVNDHKWTDDVDDKAMDLLRRWQQLLKANPPTPTHRYINPESGSASGFQMHLFMSGSTPPNS</sequence>
<dbReference type="Proteomes" id="UP000007800">
    <property type="component" value="Unassembled WGS sequence"/>
</dbReference>
<dbReference type="GeneID" id="9059029"/>
<dbReference type="InterPro" id="IPR043128">
    <property type="entry name" value="Rev_trsase/Diguanyl_cyclase"/>
</dbReference>
<dbReference type="EMBL" id="GG670840">
    <property type="protein sequence ID" value="EER20043.1"/>
    <property type="molecule type" value="Genomic_DNA"/>
</dbReference>
<dbReference type="InterPro" id="IPR000477">
    <property type="entry name" value="RT_dom"/>
</dbReference>
<dbReference type="Gene3D" id="3.10.10.10">
    <property type="entry name" value="HIV Type 1 Reverse Transcriptase, subunit A, domain 1"/>
    <property type="match status" value="1"/>
</dbReference>
<evidence type="ECO:0000313" key="3">
    <source>
        <dbReference type="Proteomes" id="UP000007800"/>
    </source>
</evidence>
<dbReference type="RefSeq" id="XP_002788247.1">
    <property type="nucleotide sequence ID" value="XM_002788201.1"/>
</dbReference>
<protein>
    <recommendedName>
        <fullName evidence="1">Reverse transcriptase domain-containing protein</fullName>
    </recommendedName>
</protein>
<reference evidence="2 3" key="1">
    <citation type="submission" date="2008-07" db="EMBL/GenBank/DDBJ databases">
        <authorList>
            <person name="El-Sayed N."/>
            <person name="Caler E."/>
            <person name="Inman J."/>
            <person name="Amedeo P."/>
            <person name="Hass B."/>
            <person name="Wortman J."/>
        </authorList>
    </citation>
    <scope>NUCLEOTIDE SEQUENCE [LARGE SCALE GENOMIC DNA]</scope>
    <source>
        <strain evidence="3">ATCC 50983 / TXsc</strain>
    </source>
</reference>
<accession>C5K613</accession>
<name>C5K613_PERM5</name>
<organism evidence="3">
    <name type="scientific">Perkinsus marinus (strain ATCC 50983 / TXsc)</name>
    <dbReference type="NCBI Taxonomy" id="423536"/>
    <lineage>
        <taxon>Eukaryota</taxon>
        <taxon>Sar</taxon>
        <taxon>Alveolata</taxon>
        <taxon>Perkinsozoa</taxon>
        <taxon>Perkinsea</taxon>
        <taxon>Perkinsida</taxon>
        <taxon>Perkinsidae</taxon>
        <taxon>Perkinsus</taxon>
    </lineage>
</organism>
<feature type="domain" description="Reverse transcriptase" evidence="1">
    <location>
        <begin position="1"/>
        <end position="117"/>
    </location>
</feature>
<dbReference type="SUPFAM" id="SSF56672">
    <property type="entry name" value="DNA/RNA polymerases"/>
    <property type="match status" value="1"/>
</dbReference>
<dbReference type="Gene3D" id="3.30.70.270">
    <property type="match status" value="1"/>
</dbReference>
<dbReference type="AlphaFoldDB" id="C5K613"/>
<evidence type="ECO:0000313" key="2">
    <source>
        <dbReference type="EMBL" id="EER20043.1"/>
    </source>
</evidence>
<proteinExistence type="predicted"/>
<dbReference type="OrthoDB" id="10426034at2759"/>
<evidence type="ECO:0000259" key="1">
    <source>
        <dbReference type="PROSITE" id="PS50878"/>
    </source>
</evidence>
<dbReference type="PROSITE" id="PS50878">
    <property type="entry name" value="RT_POL"/>
    <property type="match status" value="1"/>
</dbReference>